<evidence type="ECO:0000256" key="4">
    <source>
        <dbReference type="ARBA" id="ARBA00022801"/>
    </source>
</evidence>
<dbReference type="GO" id="GO:0110001">
    <property type="term" value="C:toxin-antitoxin complex"/>
    <property type="evidence" value="ECO:0007669"/>
    <property type="project" value="InterPro"/>
</dbReference>
<dbReference type="InterPro" id="IPR008201">
    <property type="entry name" value="HepT-like"/>
</dbReference>
<gene>
    <name evidence="5" type="ordered locus">Metvu_0934</name>
</gene>
<protein>
    <recommendedName>
        <fullName evidence="7">Nucleotidyltransferase</fullName>
    </recommendedName>
</protein>
<evidence type="ECO:0000256" key="2">
    <source>
        <dbReference type="ARBA" id="ARBA00022649"/>
    </source>
</evidence>
<reference evidence="5" key="1">
    <citation type="submission" date="2009-10" db="EMBL/GenBank/DDBJ databases">
        <title>Complete sequence of chromosome of Methanocaldococcus vulcanius M7.</title>
        <authorList>
            <consortium name="US DOE Joint Genome Institute"/>
            <person name="Lucas S."/>
            <person name="Copeland A."/>
            <person name="Lapidus A."/>
            <person name="Glavina del Rio T."/>
            <person name="Dalin E."/>
            <person name="Tice H."/>
            <person name="Bruce D."/>
            <person name="Goodwin L."/>
            <person name="Pitluck S."/>
            <person name="Lcollab F.I."/>
            <person name="Brettin T."/>
            <person name="Detter J.C."/>
            <person name="Han C."/>
            <person name="Tapia R."/>
            <person name="Kuske C.R."/>
            <person name="Schmutz J."/>
            <person name="Larimer F."/>
            <person name="Land M."/>
            <person name="Hauser L."/>
            <person name="Kyrpides N."/>
            <person name="Ovchinikova G."/>
            <person name="Sieprawska-Lupa M."/>
            <person name="Whitman W.B."/>
            <person name="Woyke T."/>
        </authorList>
    </citation>
    <scope>NUCLEOTIDE SEQUENCE [LARGE SCALE GENOMIC DNA]</scope>
    <source>
        <strain evidence="5">M7</strain>
    </source>
</reference>
<evidence type="ECO:0000256" key="1">
    <source>
        <dbReference type="ARBA" id="ARBA00022553"/>
    </source>
</evidence>
<keyword evidence="2" id="KW-1277">Toxin-antitoxin system</keyword>
<evidence type="ECO:0000256" key="3">
    <source>
        <dbReference type="ARBA" id="ARBA00022722"/>
    </source>
</evidence>
<keyword evidence="6" id="KW-1185">Reference proteome</keyword>
<evidence type="ECO:0008006" key="7">
    <source>
        <dbReference type="Google" id="ProtNLM"/>
    </source>
</evidence>
<evidence type="ECO:0000313" key="5">
    <source>
        <dbReference type="EMBL" id="ACX72792.1"/>
    </source>
</evidence>
<dbReference type="KEGG" id="mvu:Metvu_0934"/>
<dbReference type="GO" id="GO:0004540">
    <property type="term" value="F:RNA nuclease activity"/>
    <property type="evidence" value="ECO:0007669"/>
    <property type="project" value="InterPro"/>
</dbReference>
<dbReference type="GeneID" id="80457964"/>
<evidence type="ECO:0000313" key="6">
    <source>
        <dbReference type="Proteomes" id="UP000002063"/>
    </source>
</evidence>
<dbReference type="AlphaFoldDB" id="C9RGU0"/>
<organism evidence="5 6">
    <name type="scientific">Methanocaldococcus vulcanius (strain ATCC 700851 / DSM 12094 / M7)</name>
    <name type="common">Methanococcus vulcanius</name>
    <dbReference type="NCBI Taxonomy" id="579137"/>
    <lineage>
        <taxon>Archaea</taxon>
        <taxon>Methanobacteriati</taxon>
        <taxon>Methanobacteriota</taxon>
        <taxon>Methanomada group</taxon>
        <taxon>Methanococci</taxon>
        <taxon>Methanococcales</taxon>
        <taxon>Methanocaldococcaceae</taxon>
        <taxon>Methanocaldococcus</taxon>
    </lineage>
</organism>
<keyword evidence="3" id="KW-0540">Nuclease</keyword>
<dbReference type="Pfam" id="PF01934">
    <property type="entry name" value="HepT-like"/>
    <property type="match status" value="1"/>
</dbReference>
<sequence length="40" mass="4764">MRDILIHKYFGVDLGLTWEVVKKDIPKLKEEILKIIGRVR</sequence>
<accession>C9RGU0</accession>
<dbReference type="eggNOG" id="arCOG05024">
    <property type="taxonomic scope" value="Archaea"/>
</dbReference>
<dbReference type="STRING" id="579137.Metvu_0934"/>
<keyword evidence="4" id="KW-0378">Hydrolase</keyword>
<dbReference type="Proteomes" id="UP000002063">
    <property type="component" value="Chromosome"/>
</dbReference>
<dbReference type="EMBL" id="CP001787">
    <property type="protein sequence ID" value="ACX72792.1"/>
    <property type="molecule type" value="Genomic_DNA"/>
</dbReference>
<proteinExistence type="predicted"/>
<dbReference type="GO" id="GO:0016787">
    <property type="term" value="F:hydrolase activity"/>
    <property type="evidence" value="ECO:0007669"/>
    <property type="project" value="UniProtKB-KW"/>
</dbReference>
<name>C9RGU0_METVM</name>
<keyword evidence="1" id="KW-0597">Phosphoprotein</keyword>
<dbReference type="HOGENOM" id="CLU_142825_5_3_2"/>
<dbReference type="RefSeq" id="WP_015733012.1">
    <property type="nucleotide sequence ID" value="NC_013407.1"/>
</dbReference>